<organism evidence="1">
    <name type="scientific">viral metagenome</name>
    <dbReference type="NCBI Taxonomy" id="1070528"/>
    <lineage>
        <taxon>unclassified sequences</taxon>
        <taxon>metagenomes</taxon>
        <taxon>organismal metagenomes</taxon>
    </lineage>
</organism>
<name>A0A6M3JME7_9ZZZZ</name>
<dbReference type="AlphaFoldDB" id="A0A6M3JME7"/>
<sequence length="316" mass="34173">MSLTTWFHGYQVYDTQYFEEDIVDTNADDIYTPGSGTDAKFISKAATLSLGVSPGITPVYGGYGRRPYAIETTVDTCGIALDFPLRSTESITFLDYLVNAPDGAGTCNRALSLVTKMTDGSKTYYFSVKHARPLSGAIIYASGILSASIRFSCHYNAFSTTIPTNWQIAADPGVVASPFIHSYDGGADCWTIAEQNGPTSYNPVVEGAVLRFNNTLDIVPDGTHRSGWSDNPVSEQHLSGAITIAAKSTSDEWKAFWDGIYAGYYWDIDWTILPGTHTFAADDVKFESPEIPAPSRIGPRALPLTIVSCLGPVVLA</sequence>
<evidence type="ECO:0000313" key="1">
    <source>
        <dbReference type="EMBL" id="QJA71379.1"/>
    </source>
</evidence>
<gene>
    <name evidence="1" type="ORF">MM415A03240_0010</name>
</gene>
<reference evidence="1" key="1">
    <citation type="submission" date="2020-03" db="EMBL/GenBank/DDBJ databases">
        <title>The deep terrestrial virosphere.</title>
        <authorList>
            <person name="Holmfeldt K."/>
            <person name="Nilsson E."/>
            <person name="Simone D."/>
            <person name="Lopez-Fernandez M."/>
            <person name="Wu X."/>
            <person name="de Brujin I."/>
            <person name="Lundin D."/>
            <person name="Andersson A."/>
            <person name="Bertilsson S."/>
            <person name="Dopson M."/>
        </authorList>
    </citation>
    <scope>NUCLEOTIDE SEQUENCE</scope>
    <source>
        <strain evidence="1">MM415A03240</strain>
    </source>
</reference>
<accession>A0A6M3JME7</accession>
<dbReference type="EMBL" id="MT141868">
    <property type="protein sequence ID" value="QJA71379.1"/>
    <property type="molecule type" value="Genomic_DNA"/>
</dbReference>
<protein>
    <submittedName>
        <fullName evidence="1">Uncharacterized protein</fullName>
    </submittedName>
</protein>
<proteinExistence type="predicted"/>